<dbReference type="EMBL" id="BTRK01000005">
    <property type="protein sequence ID" value="GMR56096.1"/>
    <property type="molecule type" value="Genomic_DNA"/>
</dbReference>
<keyword evidence="2" id="KW-1185">Reference proteome</keyword>
<accession>A0AAN5D492</accession>
<name>A0AAN5D492_9BILA</name>
<comment type="caution">
    <text evidence="1">The sequence shown here is derived from an EMBL/GenBank/DDBJ whole genome shotgun (WGS) entry which is preliminary data.</text>
</comment>
<reference evidence="2" key="1">
    <citation type="submission" date="2022-10" db="EMBL/GenBank/DDBJ databases">
        <title>Genome assembly of Pristionchus species.</title>
        <authorList>
            <person name="Yoshida K."/>
            <person name="Sommer R.J."/>
        </authorList>
    </citation>
    <scope>NUCLEOTIDE SEQUENCE [LARGE SCALE GENOMIC DNA]</scope>
    <source>
        <strain evidence="2">RS5460</strain>
    </source>
</reference>
<dbReference type="Proteomes" id="UP001328107">
    <property type="component" value="Unassembled WGS sequence"/>
</dbReference>
<feature type="non-terminal residue" evidence="1">
    <location>
        <position position="1"/>
    </location>
</feature>
<proteinExistence type="predicted"/>
<sequence length="93" mass="10648">KKKEEEEDKKKEEPKKTFKLLAEGILGKAKKLTRDDLLDRLPELARVPNRNDVNRNKVFAAQFDDICSIVNMATKEFAKGPRVLELDPARAKV</sequence>
<evidence type="ECO:0000313" key="1">
    <source>
        <dbReference type="EMBL" id="GMR56096.1"/>
    </source>
</evidence>
<organism evidence="1 2">
    <name type="scientific">Pristionchus mayeri</name>
    <dbReference type="NCBI Taxonomy" id="1317129"/>
    <lineage>
        <taxon>Eukaryota</taxon>
        <taxon>Metazoa</taxon>
        <taxon>Ecdysozoa</taxon>
        <taxon>Nematoda</taxon>
        <taxon>Chromadorea</taxon>
        <taxon>Rhabditida</taxon>
        <taxon>Rhabditina</taxon>
        <taxon>Diplogasteromorpha</taxon>
        <taxon>Diplogasteroidea</taxon>
        <taxon>Neodiplogasteridae</taxon>
        <taxon>Pristionchus</taxon>
    </lineage>
</organism>
<evidence type="ECO:0000313" key="2">
    <source>
        <dbReference type="Proteomes" id="UP001328107"/>
    </source>
</evidence>
<feature type="non-terminal residue" evidence="1">
    <location>
        <position position="93"/>
    </location>
</feature>
<protein>
    <submittedName>
        <fullName evidence="1">Uncharacterized protein</fullName>
    </submittedName>
</protein>
<gene>
    <name evidence="1" type="ORF">PMAYCL1PPCAC_26291</name>
</gene>
<dbReference type="AlphaFoldDB" id="A0AAN5D492"/>